<feature type="transmembrane region" description="Helical" evidence="1">
    <location>
        <begin position="591"/>
        <end position="612"/>
    </location>
</feature>
<feature type="transmembrane region" description="Helical" evidence="1">
    <location>
        <begin position="12"/>
        <end position="33"/>
    </location>
</feature>
<reference evidence="2" key="2">
    <citation type="submission" date="2020-09" db="EMBL/GenBank/DDBJ databases">
        <authorList>
            <person name="Sun Q."/>
            <person name="Kim S."/>
        </authorList>
    </citation>
    <scope>NUCLEOTIDE SEQUENCE</scope>
    <source>
        <strain evidence="2">KCTC 42731</strain>
    </source>
</reference>
<keyword evidence="3" id="KW-1185">Reference proteome</keyword>
<feature type="transmembrane region" description="Helical" evidence="1">
    <location>
        <begin position="45"/>
        <end position="64"/>
    </location>
</feature>
<feature type="transmembrane region" description="Helical" evidence="1">
    <location>
        <begin position="85"/>
        <end position="111"/>
    </location>
</feature>
<feature type="transmembrane region" description="Helical" evidence="1">
    <location>
        <begin position="123"/>
        <end position="146"/>
    </location>
</feature>
<sequence length="639" mass="73508">MYSLFIQEFRRFRLVSSITALLLSAIMVTLSAIEPIMKNGLEVLVYQGSAIVLAFALGCTQILLHKRKGNWAYLIHRPIPPKNIFFSLVCAGIFNLVIALALPLLLVFLGLDLLGVDVVELRHYLFTLHVLLAAVFVYLVGVYIVLSPNKASFLCIALLYFVWSSDPNSAIFTLTVDLIAVLIMFLLGKNAFKVNLSEHHQSMTSRLVAITALHMGLMAVLMLGQMIFYHLPMSMLDKHPDNYSKQQLQDSFALLWQLTPEELIDFAVDEATYPQKSTLQQQIKHADSIRLRLDFRAQKHLGQIFHQDGFEYALVDTKNKQQWIFSHQQQIFIGKSHRNNELVGYLTRTGFLPASTNIDTITEKEKFFTVPRIIENQFIQESDRIYQVDFVGRYIDVKHQLPEGEYYVNALQLPQGANSAVLVSNKAIYAFDFKKFSQQSEAILPKIVIELVRPNQSMKYVEVFNLIDGYLLKFADRHYFGFDQPGVGLLYAKLDGERILVAEKAFEQYRPLPRWVGYQAYWMSPLVYSVLFEVTEDVFKHQDDPSKQTFESVWDKQYPSSVYWLVALNLLITSLLTLALGIAFKKKKLDIAFWLFVVLLFGLPGFLSFLLMNHWREFWKIKRQKERTTGSVPHELVKA</sequence>
<feature type="transmembrane region" description="Helical" evidence="1">
    <location>
        <begin position="167"/>
        <end position="187"/>
    </location>
</feature>
<dbReference type="AlphaFoldDB" id="A0A919BH90"/>
<feature type="transmembrane region" description="Helical" evidence="1">
    <location>
        <begin position="207"/>
        <end position="229"/>
    </location>
</feature>
<feature type="transmembrane region" description="Helical" evidence="1">
    <location>
        <begin position="562"/>
        <end position="585"/>
    </location>
</feature>
<dbReference type="EMBL" id="BNCK01000003">
    <property type="protein sequence ID" value="GHF89312.1"/>
    <property type="molecule type" value="Genomic_DNA"/>
</dbReference>
<accession>A0A919BH90</accession>
<keyword evidence="1" id="KW-0472">Membrane</keyword>
<gene>
    <name evidence="2" type="ORF">GCM10017161_16440</name>
</gene>
<protein>
    <submittedName>
        <fullName evidence="2">Uncharacterized protein</fullName>
    </submittedName>
</protein>
<keyword evidence="1" id="KW-0812">Transmembrane</keyword>
<name>A0A919BH90_9GAMM</name>
<keyword evidence="1" id="KW-1133">Transmembrane helix</keyword>
<dbReference type="Proteomes" id="UP000623842">
    <property type="component" value="Unassembled WGS sequence"/>
</dbReference>
<reference evidence="2" key="1">
    <citation type="journal article" date="2014" name="Int. J. Syst. Evol. Microbiol.">
        <title>Complete genome sequence of Corynebacterium casei LMG S-19264T (=DSM 44701T), isolated from a smear-ripened cheese.</title>
        <authorList>
            <consortium name="US DOE Joint Genome Institute (JGI-PGF)"/>
            <person name="Walter F."/>
            <person name="Albersmeier A."/>
            <person name="Kalinowski J."/>
            <person name="Ruckert C."/>
        </authorList>
    </citation>
    <scope>NUCLEOTIDE SEQUENCE</scope>
    <source>
        <strain evidence="2">KCTC 42731</strain>
    </source>
</reference>
<comment type="caution">
    <text evidence="2">The sequence shown here is derived from an EMBL/GenBank/DDBJ whole genome shotgun (WGS) entry which is preliminary data.</text>
</comment>
<evidence type="ECO:0000256" key="1">
    <source>
        <dbReference type="SAM" id="Phobius"/>
    </source>
</evidence>
<evidence type="ECO:0000313" key="3">
    <source>
        <dbReference type="Proteomes" id="UP000623842"/>
    </source>
</evidence>
<evidence type="ECO:0000313" key="2">
    <source>
        <dbReference type="EMBL" id="GHF89312.1"/>
    </source>
</evidence>
<dbReference type="RefSeq" id="WP_189769107.1">
    <property type="nucleotide sequence ID" value="NZ_BNCK01000003.1"/>
</dbReference>
<organism evidence="2 3">
    <name type="scientific">Thalassotalea marina</name>
    <dbReference type="NCBI Taxonomy" id="1673741"/>
    <lineage>
        <taxon>Bacteria</taxon>
        <taxon>Pseudomonadati</taxon>
        <taxon>Pseudomonadota</taxon>
        <taxon>Gammaproteobacteria</taxon>
        <taxon>Alteromonadales</taxon>
        <taxon>Colwelliaceae</taxon>
        <taxon>Thalassotalea</taxon>
    </lineage>
</organism>
<proteinExistence type="predicted"/>